<protein>
    <recommendedName>
        <fullName evidence="3 10">Thymidylate kinase</fullName>
        <ecNumber evidence="2 10">2.7.4.9</ecNumber>
    </recommendedName>
    <alternativeName>
        <fullName evidence="10">dTMP kinase</fullName>
    </alternativeName>
</protein>
<evidence type="ECO:0000313" key="12">
    <source>
        <dbReference type="EMBL" id="MCC2209504.1"/>
    </source>
</evidence>
<dbReference type="EMBL" id="JAJEQM010000002">
    <property type="protein sequence ID" value="MCC2209504.1"/>
    <property type="molecule type" value="Genomic_DNA"/>
</dbReference>
<dbReference type="EC" id="2.7.4.9" evidence="2 10"/>
<evidence type="ECO:0000256" key="8">
    <source>
        <dbReference type="ARBA" id="ARBA00022840"/>
    </source>
</evidence>
<gene>
    <name evidence="10" type="primary">tmk</name>
    <name evidence="12" type="ORF">LKE05_01675</name>
</gene>
<comment type="catalytic activity">
    <reaction evidence="9 10">
        <text>dTMP + ATP = dTDP + ADP</text>
        <dbReference type="Rhea" id="RHEA:13517"/>
        <dbReference type="ChEBI" id="CHEBI:30616"/>
        <dbReference type="ChEBI" id="CHEBI:58369"/>
        <dbReference type="ChEBI" id="CHEBI:63528"/>
        <dbReference type="ChEBI" id="CHEBI:456216"/>
        <dbReference type="EC" id="2.7.4.9"/>
    </reaction>
</comment>
<dbReference type="GO" id="GO:0005524">
    <property type="term" value="F:ATP binding"/>
    <property type="evidence" value="ECO:0007669"/>
    <property type="project" value="UniProtKB-UniRule"/>
</dbReference>
<evidence type="ECO:0000256" key="7">
    <source>
        <dbReference type="ARBA" id="ARBA00022777"/>
    </source>
</evidence>
<keyword evidence="4 10" id="KW-0808">Transferase</keyword>
<dbReference type="InterPro" id="IPR018094">
    <property type="entry name" value="Thymidylate_kinase"/>
</dbReference>
<evidence type="ECO:0000256" key="9">
    <source>
        <dbReference type="ARBA" id="ARBA00048743"/>
    </source>
</evidence>
<feature type="domain" description="Thymidylate kinase-like" evidence="11">
    <location>
        <begin position="7"/>
        <end position="180"/>
    </location>
</feature>
<proteinExistence type="inferred from homology"/>
<dbReference type="GO" id="GO:0006235">
    <property type="term" value="P:dTTP biosynthetic process"/>
    <property type="evidence" value="ECO:0007669"/>
    <property type="project" value="UniProtKB-UniRule"/>
</dbReference>
<accession>A0AAE3DWN0</accession>
<evidence type="ECO:0000313" key="13">
    <source>
        <dbReference type="Proteomes" id="UP001198242"/>
    </source>
</evidence>
<name>A0AAE3DWN0_9FIRM</name>
<dbReference type="RefSeq" id="WP_147514923.1">
    <property type="nucleotide sequence ID" value="NZ_JAJEQM010000002.1"/>
</dbReference>
<dbReference type="SUPFAM" id="SSF52540">
    <property type="entry name" value="P-loop containing nucleoside triphosphate hydrolases"/>
    <property type="match status" value="1"/>
</dbReference>
<evidence type="ECO:0000259" key="11">
    <source>
        <dbReference type="Pfam" id="PF02223"/>
    </source>
</evidence>
<dbReference type="InterPro" id="IPR027417">
    <property type="entry name" value="P-loop_NTPase"/>
</dbReference>
<dbReference type="GO" id="GO:0005829">
    <property type="term" value="C:cytosol"/>
    <property type="evidence" value="ECO:0007669"/>
    <property type="project" value="TreeGrafter"/>
</dbReference>
<evidence type="ECO:0000256" key="4">
    <source>
        <dbReference type="ARBA" id="ARBA00022679"/>
    </source>
</evidence>
<evidence type="ECO:0000256" key="1">
    <source>
        <dbReference type="ARBA" id="ARBA00009776"/>
    </source>
</evidence>
<evidence type="ECO:0000256" key="3">
    <source>
        <dbReference type="ARBA" id="ARBA00017144"/>
    </source>
</evidence>
<dbReference type="InterPro" id="IPR039430">
    <property type="entry name" value="Thymidylate_kin-like_dom"/>
</dbReference>
<dbReference type="Gene3D" id="3.40.50.300">
    <property type="entry name" value="P-loop containing nucleotide triphosphate hydrolases"/>
    <property type="match status" value="1"/>
</dbReference>
<dbReference type="AlphaFoldDB" id="A0AAE3DWN0"/>
<evidence type="ECO:0000256" key="2">
    <source>
        <dbReference type="ARBA" id="ARBA00012980"/>
    </source>
</evidence>
<dbReference type="GO" id="GO:0006233">
    <property type="term" value="P:dTDP biosynthetic process"/>
    <property type="evidence" value="ECO:0007669"/>
    <property type="project" value="InterPro"/>
</dbReference>
<comment type="similarity">
    <text evidence="1 10">Belongs to the thymidylate kinase family.</text>
</comment>
<dbReference type="PANTHER" id="PTHR10344:SF4">
    <property type="entry name" value="UMP-CMP KINASE 2, MITOCHONDRIAL"/>
    <property type="match status" value="1"/>
</dbReference>
<keyword evidence="7 10" id="KW-0418">Kinase</keyword>
<dbReference type="HAMAP" id="MF_00165">
    <property type="entry name" value="Thymidylate_kinase"/>
    <property type="match status" value="1"/>
</dbReference>
<dbReference type="Proteomes" id="UP001198242">
    <property type="component" value="Unassembled WGS sequence"/>
</dbReference>
<keyword evidence="8 10" id="KW-0067">ATP-binding</keyword>
<dbReference type="GO" id="GO:0004798">
    <property type="term" value="F:dTMP kinase activity"/>
    <property type="evidence" value="ECO:0007669"/>
    <property type="project" value="UniProtKB-UniRule"/>
</dbReference>
<organism evidence="12 13">
    <name type="scientific">Hominilimicola fabiformis</name>
    <dbReference type="NCBI Taxonomy" id="2885356"/>
    <lineage>
        <taxon>Bacteria</taxon>
        <taxon>Bacillati</taxon>
        <taxon>Bacillota</taxon>
        <taxon>Clostridia</taxon>
        <taxon>Eubacteriales</taxon>
        <taxon>Oscillospiraceae</taxon>
        <taxon>Hominilimicola</taxon>
    </lineage>
</organism>
<sequence>MGILIAIDGVDASGKQTQTELLKKRLENNELKIKSVSFPAYDNPSSTLVKMYLNGEFGDKPSDVNAYATSTFFAADRFATYKTDWGKDYENGTLILADRYVSSNLIHQASKIENQEEKDKFLTWLDDLEYNVYGLPRPNVTIFLDMPPKYGIELMKDRANKSNGGDKKDIHESDISYLQKSYDNAVYVSKRFGWKHISCVENGKIRSVEDINDDIYAVIKERLS</sequence>
<comment type="function">
    <text evidence="10">Phosphorylation of dTMP to form dTDP in both de novo and salvage pathways of dTTP synthesis.</text>
</comment>
<evidence type="ECO:0000256" key="6">
    <source>
        <dbReference type="ARBA" id="ARBA00022741"/>
    </source>
</evidence>
<evidence type="ECO:0000256" key="5">
    <source>
        <dbReference type="ARBA" id="ARBA00022727"/>
    </source>
</evidence>
<comment type="caution">
    <text evidence="10">Lacks conserved residue(s) required for the propagation of feature annotation.</text>
</comment>
<dbReference type="FunFam" id="3.40.50.300:FF:002288">
    <property type="entry name" value="Probable thymidylate kinase"/>
    <property type="match status" value="1"/>
</dbReference>
<keyword evidence="5 10" id="KW-0545">Nucleotide biosynthesis</keyword>
<comment type="caution">
    <text evidence="12">The sequence shown here is derived from an EMBL/GenBank/DDBJ whole genome shotgun (WGS) entry which is preliminary data.</text>
</comment>
<keyword evidence="6 10" id="KW-0547">Nucleotide-binding</keyword>
<keyword evidence="13" id="KW-1185">Reference proteome</keyword>
<dbReference type="PANTHER" id="PTHR10344">
    <property type="entry name" value="THYMIDYLATE KINASE"/>
    <property type="match status" value="1"/>
</dbReference>
<evidence type="ECO:0000256" key="10">
    <source>
        <dbReference type="HAMAP-Rule" id="MF_00165"/>
    </source>
</evidence>
<reference evidence="12 13" key="1">
    <citation type="submission" date="2021-10" db="EMBL/GenBank/DDBJ databases">
        <title>Anaerobic single-cell dispensing facilitates the cultivation of human gut bacteria.</title>
        <authorList>
            <person name="Afrizal A."/>
        </authorList>
    </citation>
    <scope>NUCLEOTIDE SEQUENCE [LARGE SCALE GENOMIC DNA]</scope>
    <source>
        <strain evidence="12 13">CLA-AA-H232</strain>
    </source>
</reference>
<dbReference type="GO" id="GO:0006227">
    <property type="term" value="P:dUDP biosynthetic process"/>
    <property type="evidence" value="ECO:0007669"/>
    <property type="project" value="TreeGrafter"/>
</dbReference>
<dbReference type="Pfam" id="PF02223">
    <property type="entry name" value="Thymidylate_kin"/>
    <property type="match status" value="1"/>
</dbReference>